<evidence type="ECO:0000259" key="7">
    <source>
        <dbReference type="PROSITE" id="PS50112"/>
    </source>
</evidence>
<dbReference type="PROSITE" id="PS50113">
    <property type="entry name" value="PAC"/>
    <property type="match status" value="2"/>
</dbReference>
<organism evidence="10 11">
    <name type="scientific">Methylomonas methanica (strain DSM 25384 / MC09)</name>
    <dbReference type="NCBI Taxonomy" id="857087"/>
    <lineage>
        <taxon>Bacteria</taxon>
        <taxon>Pseudomonadati</taxon>
        <taxon>Pseudomonadota</taxon>
        <taxon>Gammaproteobacteria</taxon>
        <taxon>Methylococcales</taxon>
        <taxon>Methylococcaceae</taxon>
        <taxon>Methylomonas</taxon>
    </lineage>
</organism>
<evidence type="ECO:0000313" key="11">
    <source>
        <dbReference type="Proteomes" id="UP000008888"/>
    </source>
</evidence>
<dbReference type="InterPro" id="IPR035965">
    <property type="entry name" value="PAS-like_dom_sf"/>
</dbReference>
<keyword evidence="6" id="KW-1133">Transmembrane helix</keyword>
<dbReference type="RefSeq" id="WP_013819048.1">
    <property type="nucleotide sequence ID" value="NC_015572.1"/>
</dbReference>
<dbReference type="InterPro" id="IPR000700">
    <property type="entry name" value="PAS-assoc_C"/>
</dbReference>
<dbReference type="STRING" id="857087.Metme_2408"/>
<comment type="catalytic activity">
    <reaction evidence="1">
        <text>ATP + protein L-histidine = ADP + protein N-phospho-L-histidine.</text>
        <dbReference type="EC" id="2.7.13.3"/>
    </reaction>
</comment>
<dbReference type="KEGG" id="mmt:Metme_2408"/>
<name>F9ZW04_METMM</name>
<dbReference type="eggNOG" id="COG5000">
    <property type="taxonomic scope" value="Bacteria"/>
</dbReference>
<evidence type="ECO:0000256" key="3">
    <source>
        <dbReference type="ARBA" id="ARBA00022553"/>
    </source>
</evidence>
<feature type="transmembrane region" description="Helical" evidence="6">
    <location>
        <begin position="6"/>
        <end position="27"/>
    </location>
</feature>
<keyword evidence="11" id="KW-1185">Reference proteome</keyword>
<evidence type="ECO:0000256" key="1">
    <source>
        <dbReference type="ARBA" id="ARBA00000085"/>
    </source>
</evidence>
<feature type="domain" description="PAS" evidence="7">
    <location>
        <begin position="542"/>
        <end position="611"/>
    </location>
</feature>
<dbReference type="PROSITE" id="PS50885">
    <property type="entry name" value="HAMP"/>
    <property type="match status" value="1"/>
</dbReference>
<accession>F9ZW04</accession>
<dbReference type="InterPro" id="IPR000014">
    <property type="entry name" value="PAS"/>
</dbReference>
<keyword evidence="6" id="KW-0472">Membrane</keyword>
<feature type="domain" description="PAC" evidence="8">
    <location>
        <begin position="615"/>
        <end position="667"/>
    </location>
</feature>
<dbReference type="AlphaFoldDB" id="F9ZW04"/>
<evidence type="ECO:0000256" key="2">
    <source>
        <dbReference type="ARBA" id="ARBA00012438"/>
    </source>
</evidence>
<dbReference type="Gene3D" id="3.30.450.20">
    <property type="entry name" value="PAS domain"/>
    <property type="match status" value="3"/>
</dbReference>
<evidence type="ECO:0000256" key="6">
    <source>
        <dbReference type="SAM" id="Phobius"/>
    </source>
</evidence>
<dbReference type="HOGENOM" id="CLU_354051_0_0_6"/>
<evidence type="ECO:0000313" key="10">
    <source>
        <dbReference type="EMBL" id="AEG00808.1"/>
    </source>
</evidence>
<dbReference type="EMBL" id="CP002738">
    <property type="protein sequence ID" value="AEG00808.1"/>
    <property type="molecule type" value="Genomic_DNA"/>
</dbReference>
<dbReference type="Proteomes" id="UP000008888">
    <property type="component" value="Chromosome"/>
</dbReference>
<dbReference type="Gene3D" id="6.10.340.10">
    <property type="match status" value="1"/>
</dbReference>
<sequence>MRKLNLVSRLFIGYLLVAFLPLTLVSLSYQRNFEQALEASVLENLDSLADKKVNEIDSYLSERIADAWKLSRQKIANEAITHLGVAFRQHGLRSPEYRAQDQSYRAYLTSHIVMADYWDLLLTDTAGNIVFSVKQESDLGSNLRTDSLRKSHLAKGVELAMSTRETQNTAFDRHQPSGNKTASFLIAPVITNGTLIGTVVLQLNLDTLSRVTTDRTGLGVTGETTLGQLEGDEILFTSPLKKITNGAFNYRFSLPLAPAPMRLALVEHHGHGMSIDYAGDEVAAAWRFLPALRWGMVVKIDKTEAMAPAKQLKELTYLILTLSLAVSGLTAVFLGRRLAQPIKNLTTAAERITAGDLSVRAECEGGGELALLAAAFNKMSEQLSTIYSDLEDKVKQRTEEWNALYVQQKTILDNAGYAIIGAGIDGIITVFNRHSEKMLGYSADELVGRCTPAVFHDPEEVAMRAKLFGAELNIVLEPGFDVFVVRAKYNLPNEFEWTYVRKDGTKFPVSLLVSAQRDEEGNINGYLGIATDISERKKIELEQARFADIVASSDDAIISKTLDGVISTWNPAAQRIFGYTEQEAVGQHMALLIPSERQHEETQILARIEKGESIHHFETVRVKKSGQPIHLSVTISPIKDGAGRVIGASKIARDISKTKMAEEELRVTTARLVEAQRIAKIGNWEYDLEINKLYWSDEIFRIFEMDPTTSQASYQAFLNLLHPDDRDLLERAYSTSLANREPYEITHRLTMPDGRIKWVAEHGHTSMANKEGRWFLSVRFRKSPSSSLRNMLC</sequence>
<feature type="domain" description="PAC" evidence="8">
    <location>
        <begin position="493"/>
        <end position="545"/>
    </location>
</feature>
<reference evidence="11" key="3">
    <citation type="submission" date="2011-05" db="EMBL/GenBank/DDBJ databases">
        <title>Complete sequence of Methylomonas methanica MC09.</title>
        <authorList>
            <consortium name="US DOE Joint Genome Institute"/>
            <person name="Lucas S."/>
            <person name="Han J."/>
            <person name="Lapidus A."/>
            <person name="Cheng J.-F."/>
            <person name="Goodwin L."/>
            <person name="Pitluck S."/>
            <person name="Peters L."/>
            <person name="Mikhailova N."/>
            <person name="Teshima H."/>
            <person name="Han C."/>
            <person name="Tapia R."/>
            <person name="Land M."/>
            <person name="Hauser L."/>
            <person name="Kyrpides N."/>
            <person name="Ivanova N."/>
            <person name="Pagani I."/>
            <person name="Stein L."/>
            <person name="Woyke T."/>
        </authorList>
    </citation>
    <scope>NUCLEOTIDE SEQUENCE [LARGE SCALE GENOMIC DNA]</scope>
    <source>
        <strain evidence="11">MC09</strain>
    </source>
</reference>
<feature type="domain" description="HAMP" evidence="9">
    <location>
        <begin position="336"/>
        <end position="388"/>
    </location>
</feature>
<dbReference type="GO" id="GO:0006355">
    <property type="term" value="P:regulation of DNA-templated transcription"/>
    <property type="evidence" value="ECO:0007669"/>
    <property type="project" value="InterPro"/>
</dbReference>
<dbReference type="GO" id="GO:0016020">
    <property type="term" value="C:membrane"/>
    <property type="evidence" value="ECO:0007669"/>
    <property type="project" value="InterPro"/>
</dbReference>
<dbReference type="PROSITE" id="PS50112">
    <property type="entry name" value="PAS"/>
    <property type="match status" value="2"/>
</dbReference>
<dbReference type="EC" id="2.7.13.3" evidence="2"/>
<dbReference type="SMART" id="SM00091">
    <property type="entry name" value="PAS"/>
    <property type="match status" value="3"/>
</dbReference>
<dbReference type="Pfam" id="PF00672">
    <property type="entry name" value="HAMP"/>
    <property type="match status" value="1"/>
</dbReference>
<keyword evidence="4" id="KW-0808">Transferase</keyword>
<gene>
    <name evidence="10" type="ordered locus">Metme_2408</name>
</gene>
<keyword evidence="3" id="KW-0597">Phosphoprotein</keyword>
<dbReference type="CDD" id="cd00130">
    <property type="entry name" value="PAS"/>
    <property type="match status" value="3"/>
</dbReference>
<dbReference type="InterPro" id="IPR013655">
    <property type="entry name" value="PAS_fold_3"/>
</dbReference>
<dbReference type="CDD" id="cd06225">
    <property type="entry name" value="HAMP"/>
    <property type="match status" value="1"/>
</dbReference>
<proteinExistence type="predicted"/>
<reference key="2">
    <citation type="submission" date="2011-05" db="EMBL/GenBank/DDBJ databases">
        <title>Complete genome sequence of the aerobic marine methanotroph Methylomonas methanica MC09.</title>
        <authorList>
            <person name="Boden R."/>
            <person name="Cunliffe M."/>
            <person name="Scanlan J."/>
            <person name="Moussard H."/>
            <person name="Kits K.D."/>
            <person name="Klotz M."/>
            <person name="Jetten M."/>
            <person name="Vuilleumier S."/>
            <person name="Han J."/>
            <person name="Peters L."/>
            <person name="Mikhailova N."/>
            <person name="Teshima H."/>
            <person name="Tapia R."/>
            <person name="Kyrpides N."/>
            <person name="Ivanova N."/>
            <person name="Pagani I."/>
            <person name="Cheng J.-F."/>
            <person name="Goodwin L."/>
            <person name="Han C."/>
            <person name="Hauser L."/>
            <person name="Land M."/>
            <person name="Lapidus A."/>
            <person name="Lucas S."/>
            <person name="Pitluck S."/>
            <person name="Woyke T."/>
            <person name="Stein L.Y."/>
            <person name="Murrell C."/>
        </authorList>
    </citation>
    <scope>NUCLEOTIDE SEQUENCE</scope>
    <source>
        <strain>MC09</strain>
    </source>
</reference>
<keyword evidence="6" id="KW-0812">Transmembrane</keyword>
<evidence type="ECO:0000256" key="4">
    <source>
        <dbReference type="ARBA" id="ARBA00022679"/>
    </source>
</evidence>
<dbReference type="Pfam" id="PF00989">
    <property type="entry name" value="PAS"/>
    <property type="match status" value="1"/>
</dbReference>
<dbReference type="InterPro" id="IPR013767">
    <property type="entry name" value="PAS_fold"/>
</dbReference>
<dbReference type="NCBIfam" id="TIGR00229">
    <property type="entry name" value="sensory_box"/>
    <property type="match status" value="3"/>
</dbReference>
<dbReference type="GO" id="GO:0007165">
    <property type="term" value="P:signal transduction"/>
    <property type="evidence" value="ECO:0007669"/>
    <property type="project" value="InterPro"/>
</dbReference>
<evidence type="ECO:0000256" key="5">
    <source>
        <dbReference type="ARBA" id="ARBA00022777"/>
    </source>
</evidence>
<dbReference type="Pfam" id="PF08447">
    <property type="entry name" value="PAS_3"/>
    <property type="match status" value="1"/>
</dbReference>
<dbReference type="SUPFAM" id="SSF158472">
    <property type="entry name" value="HAMP domain-like"/>
    <property type="match status" value="1"/>
</dbReference>
<dbReference type="InterPro" id="IPR052162">
    <property type="entry name" value="Sensor_kinase/Photoreceptor"/>
</dbReference>
<feature type="domain" description="PAS" evidence="7">
    <location>
        <begin position="409"/>
        <end position="479"/>
    </location>
</feature>
<dbReference type="Pfam" id="PF13426">
    <property type="entry name" value="PAS_9"/>
    <property type="match status" value="1"/>
</dbReference>
<evidence type="ECO:0000259" key="9">
    <source>
        <dbReference type="PROSITE" id="PS50885"/>
    </source>
</evidence>
<evidence type="ECO:0000259" key="8">
    <source>
        <dbReference type="PROSITE" id="PS50113"/>
    </source>
</evidence>
<dbReference type="InterPro" id="IPR003660">
    <property type="entry name" value="HAMP_dom"/>
</dbReference>
<dbReference type="SMART" id="SM00086">
    <property type="entry name" value="PAC"/>
    <property type="match status" value="2"/>
</dbReference>
<dbReference type="OrthoDB" id="5555388at2"/>
<keyword evidence="5" id="KW-0418">Kinase</keyword>
<dbReference type="PANTHER" id="PTHR43304:SF1">
    <property type="entry name" value="PAC DOMAIN-CONTAINING PROTEIN"/>
    <property type="match status" value="1"/>
</dbReference>
<dbReference type="SUPFAM" id="SSF55785">
    <property type="entry name" value="PYP-like sensor domain (PAS domain)"/>
    <property type="match status" value="3"/>
</dbReference>
<dbReference type="InterPro" id="IPR001610">
    <property type="entry name" value="PAC"/>
</dbReference>
<dbReference type="PANTHER" id="PTHR43304">
    <property type="entry name" value="PHYTOCHROME-LIKE PROTEIN CPH1"/>
    <property type="match status" value="1"/>
</dbReference>
<dbReference type="SMART" id="SM00304">
    <property type="entry name" value="HAMP"/>
    <property type="match status" value="1"/>
</dbReference>
<dbReference type="GO" id="GO:0004673">
    <property type="term" value="F:protein histidine kinase activity"/>
    <property type="evidence" value="ECO:0007669"/>
    <property type="project" value="UniProtKB-EC"/>
</dbReference>
<reference evidence="10 11" key="1">
    <citation type="journal article" date="2011" name="J. Bacteriol.">
        <title>Complete Genome Sequence of the Aerobic Marine Methanotroph Methylomonas methanica MC09.</title>
        <authorList>
            <person name="Boden R."/>
            <person name="Cunliffe M."/>
            <person name="Scanlan J."/>
            <person name="Moussard H."/>
            <person name="Kits K.D."/>
            <person name="Klotz M.G."/>
            <person name="Jetten M.S."/>
            <person name="Vuilleumier S."/>
            <person name="Han J."/>
            <person name="Peters L."/>
            <person name="Mikhailova N."/>
            <person name="Teshima H."/>
            <person name="Tapia R."/>
            <person name="Kyrpides N."/>
            <person name="Ivanova N."/>
            <person name="Pagani I."/>
            <person name="Cheng J.F."/>
            <person name="Goodwin L."/>
            <person name="Han C."/>
            <person name="Hauser L."/>
            <person name="Land M.L."/>
            <person name="Lapidus A."/>
            <person name="Lucas S."/>
            <person name="Pitluck S."/>
            <person name="Woyke T."/>
            <person name="Stein L."/>
            <person name="Murrell J.C."/>
        </authorList>
    </citation>
    <scope>NUCLEOTIDE SEQUENCE [LARGE SCALE GENOMIC DNA]</scope>
    <source>
        <strain evidence="10 11">MC09</strain>
    </source>
</reference>
<protein>
    <recommendedName>
        <fullName evidence="2">histidine kinase</fullName>
        <ecNumber evidence="2">2.7.13.3</ecNumber>
    </recommendedName>
</protein>